<accession>A0A226EEV3</accession>
<protein>
    <submittedName>
        <fullName evidence="2">Proteasome activator complex subunit 1</fullName>
    </submittedName>
</protein>
<dbReference type="InterPro" id="IPR036252">
    <property type="entry name" value="Proteasome_activ_sf"/>
</dbReference>
<dbReference type="AlphaFoldDB" id="A0A226EEV3"/>
<dbReference type="Gene3D" id="1.20.120.180">
    <property type="entry name" value="Proteasome activator pa28, C-terminal domain"/>
    <property type="match status" value="1"/>
</dbReference>
<organism evidence="2 3">
    <name type="scientific">Folsomia candida</name>
    <name type="common">Springtail</name>
    <dbReference type="NCBI Taxonomy" id="158441"/>
    <lineage>
        <taxon>Eukaryota</taxon>
        <taxon>Metazoa</taxon>
        <taxon>Ecdysozoa</taxon>
        <taxon>Arthropoda</taxon>
        <taxon>Hexapoda</taxon>
        <taxon>Collembola</taxon>
        <taxon>Entomobryomorpha</taxon>
        <taxon>Isotomoidea</taxon>
        <taxon>Isotomidae</taxon>
        <taxon>Proisotominae</taxon>
        <taxon>Folsomia</taxon>
    </lineage>
</organism>
<feature type="compositionally biased region" description="Basic and acidic residues" evidence="1">
    <location>
        <begin position="73"/>
        <end position="86"/>
    </location>
</feature>
<feature type="region of interest" description="Disordered" evidence="1">
    <location>
        <begin position="73"/>
        <end position="125"/>
    </location>
</feature>
<gene>
    <name evidence="2" type="ORF">Fcan01_09774</name>
</gene>
<dbReference type="SUPFAM" id="SSF47216">
    <property type="entry name" value="Proteasome activator"/>
    <property type="match status" value="1"/>
</dbReference>
<proteinExistence type="predicted"/>
<reference evidence="2 3" key="1">
    <citation type="submission" date="2015-12" db="EMBL/GenBank/DDBJ databases">
        <title>The genome of Folsomia candida.</title>
        <authorList>
            <person name="Faddeeva A."/>
            <person name="Derks M.F."/>
            <person name="Anvar Y."/>
            <person name="Smit S."/>
            <person name="Van Straalen N."/>
            <person name="Roelofs D."/>
        </authorList>
    </citation>
    <scope>NUCLEOTIDE SEQUENCE [LARGE SCALE GENOMIC DNA]</scope>
    <source>
        <strain evidence="2 3">VU population</strain>
        <tissue evidence="2">Whole body</tissue>
    </source>
</reference>
<comment type="caution">
    <text evidence="2">The sequence shown here is derived from an EMBL/GenBank/DDBJ whole genome shotgun (WGS) entry which is preliminary data.</text>
</comment>
<feature type="compositionally biased region" description="Polar residues" evidence="1">
    <location>
        <begin position="99"/>
        <end position="110"/>
    </location>
</feature>
<dbReference type="GO" id="GO:0008537">
    <property type="term" value="C:proteasome activator complex"/>
    <property type="evidence" value="ECO:0007669"/>
    <property type="project" value="InterPro"/>
</dbReference>
<evidence type="ECO:0000256" key="1">
    <source>
        <dbReference type="SAM" id="MobiDB-lite"/>
    </source>
</evidence>
<sequence>MPSAAKSKNTENNSSSSSIFEARLLKLTEEVEEIISHKMLENMDKITRLREQLNFEHNWKREFQGVKLEYSFKKSENSKEDGRTNEKNITNENGKDEASQNADLSQSTSKPSEKQDSKSDNSISKTRVSSNRKILTLLETIQPYVNDFESTWHTLGTWLELQTSQHQTGSNFGNEVIAAVSKLLDTYDHLRFLGTQDYFEGG</sequence>
<dbReference type="Proteomes" id="UP000198287">
    <property type="component" value="Unassembled WGS sequence"/>
</dbReference>
<dbReference type="InterPro" id="IPR036997">
    <property type="entry name" value="PA28_C_sf"/>
</dbReference>
<keyword evidence="2" id="KW-0647">Proteasome</keyword>
<keyword evidence="3" id="KW-1185">Reference proteome</keyword>
<dbReference type="EMBL" id="LNIX01000004">
    <property type="protein sequence ID" value="OXA56163.1"/>
    <property type="molecule type" value="Genomic_DNA"/>
</dbReference>
<evidence type="ECO:0000313" key="2">
    <source>
        <dbReference type="EMBL" id="OXA56163.1"/>
    </source>
</evidence>
<name>A0A226EEV3_FOLCA</name>
<evidence type="ECO:0000313" key="3">
    <source>
        <dbReference type="Proteomes" id="UP000198287"/>
    </source>
</evidence>